<accession>A0ABX1KDX6</accession>
<feature type="signal peptide" evidence="3">
    <location>
        <begin position="1"/>
        <end position="28"/>
    </location>
</feature>
<dbReference type="SUPFAM" id="SSF48208">
    <property type="entry name" value="Six-hairpin glycosidases"/>
    <property type="match status" value="1"/>
</dbReference>
<dbReference type="InterPro" id="IPR005084">
    <property type="entry name" value="CBM6"/>
</dbReference>
<dbReference type="InterPro" id="IPR050883">
    <property type="entry name" value="PNGase"/>
</dbReference>
<reference evidence="5 6" key="1">
    <citation type="submission" date="2020-04" db="EMBL/GenBank/DDBJ databases">
        <title>CFH 90308 Microbacterium sp.</title>
        <authorList>
            <person name="Nie G."/>
            <person name="Ming H."/>
            <person name="Xia T."/>
        </authorList>
    </citation>
    <scope>NUCLEOTIDE SEQUENCE [LARGE SCALE GENOMIC DNA]</scope>
    <source>
        <strain evidence="5 6">CFH 90308</strain>
    </source>
</reference>
<dbReference type="InterPro" id="IPR008979">
    <property type="entry name" value="Galactose-bd-like_sf"/>
</dbReference>
<dbReference type="Gene3D" id="1.20.1610.10">
    <property type="entry name" value="alpha-1,2-mannosidases domains"/>
    <property type="match status" value="1"/>
</dbReference>
<dbReference type="Proteomes" id="UP001429745">
    <property type="component" value="Unassembled WGS sequence"/>
</dbReference>
<dbReference type="Gene3D" id="2.70.98.10">
    <property type="match status" value="1"/>
</dbReference>
<dbReference type="InterPro" id="IPR006584">
    <property type="entry name" value="Cellulose-bd_IV"/>
</dbReference>
<evidence type="ECO:0000259" key="4">
    <source>
        <dbReference type="PROSITE" id="PS51175"/>
    </source>
</evidence>
<feature type="region of interest" description="Disordered" evidence="2">
    <location>
        <begin position="1275"/>
        <end position="1295"/>
    </location>
</feature>
<name>A0ABX1KDX6_9MICO</name>
<dbReference type="InterPro" id="IPR008928">
    <property type="entry name" value="6-hairpin_glycosidase_sf"/>
</dbReference>
<evidence type="ECO:0000256" key="2">
    <source>
        <dbReference type="SAM" id="MobiDB-lite"/>
    </source>
</evidence>
<dbReference type="Pfam" id="PF17678">
    <property type="entry name" value="Glyco_hydro_92N"/>
    <property type="match status" value="1"/>
</dbReference>
<evidence type="ECO:0000313" key="5">
    <source>
        <dbReference type="EMBL" id="NLP84188.1"/>
    </source>
</evidence>
<dbReference type="Gene3D" id="3.30.2080.10">
    <property type="entry name" value="GH92 mannosidase domain"/>
    <property type="match status" value="1"/>
</dbReference>
<dbReference type="PANTHER" id="PTHR12143:SF39">
    <property type="entry name" value="SECRETED PROTEIN"/>
    <property type="match status" value="1"/>
</dbReference>
<dbReference type="Pfam" id="PF07971">
    <property type="entry name" value="Glyco_hydro_92"/>
    <property type="match status" value="2"/>
</dbReference>
<feature type="domain" description="CBM6" evidence="4">
    <location>
        <begin position="1266"/>
        <end position="1404"/>
    </location>
</feature>
<dbReference type="Pfam" id="PF03422">
    <property type="entry name" value="CBM_6"/>
    <property type="match status" value="2"/>
</dbReference>
<evidence type="ECO:0000313" key="6">
    <source>
        <dbReference type="Proteomes" id="UP001429745"/>
    </source>
</evidence>
<dbReference type="PANTHER" id="PTHR12143">
    <property type="entry name" value="PEPTIDE N-GLYCANASE PNGASE -RELATED"/>
    <property type="match status" value="1"/>
</dbReference>
<gene>
    <name evidence="5" type="ORF">HF576_10020</name>
</gene>
<sequence length="1643" mass="172327">MSLPSSSLRFLAVSAAVALLGAGLPTTAAVAVPTALAPAAASVDTDYTAFVNSFVSTEDDFGQDLVGAEAPNSLVKINPMTVSGRSHSGYDYAEDQIAGFTHTNLNGVGGSGAGGDLLVVPTYESYTSRPGTGSYAKNYSHDAEDAAPGYYGVDLAVAGGVIHAEATTDVRTGQDRFTFPSAGTASLVLDLRNNFTSRRGATLDYTTLPDGRVAVSGDFTGHFNGYDYKMHYYVESTAAAKSTRTWGGSGALTGTAHQEGTDIGAVVEFDVVAGQQVGLKVALSPISVEQAKIDMAAEMGDRAFDQVRADTKADWNAILSRLDVTSSQTSDPTGDLKTLFYTHLYRMFGSPVNATSTSGTYRGLDGQVHTADGYTHYDGWGFWDDFRKYEVLAIGYPEVFHDQAQSIVDLYASFASTGRGSLSNVTHSVPTVRFERAAVVVADAIAKGAQLRGLSQAWPALVSQSAGGYGNADNVSRGYIANEVDDTLGTAYDDWAMATIADELGKTQEANDYRLRAANWTNIFKPDAVTLADGTKTGLIFPRNAVGAWNDADPERFEAGNVYQGTLWQYHWYAANDMGGLIQKMGGEETTLKALSFMFGEHAPDDGRRMLHANANEIDLQAPYLFNYVGAPSRTQEWVRSIYTKETWNRYIATGSTHEYPSGGGEFTPPVKMKVYQNSPKGFLPTMDNDTGTMSSMFVAASLGLFPVLAGSDEYQIGTPFFENVRINYESGRAFDISAEGVSPDDYFIQSATLNGQDFDRTWITYDQLTAGGGLAFRMGDAASDWAADSMASSSLSDELSSSRYDPISAISVSSRLFTEAAAGDGSIGNSIDLVISNGTFAGADGADLSASITAENVPAGLALKAERTGPRTVKLSLTGTADASAPMDSIDDLVLKIADGAFSRKPSNGSRDFTLKVVFEGATLSIDTPRMKAAADGSVDATAKLALSGATFAGAAGRDLVADGALAITGLPGGVSASVVLTGADAATLRLTGSLGESQRASFALDFADAAFAGTPATSVRGDGVSGLGTLVLERDQQWREKLTALAAEADLVVRGAYSATSFAAFDSARTVAREALASTTASDDDLQSALDGLSRAIEGLRIVETAYRVFQAENFEASSGGRLGTESGNDSTGAPFGAVNGVQVGSWIAYDGVDFAGVEPLRVKMRYSNHPGDSATDEFVEVRVGAADGPVAAKVAVPPTAGWSDFATVEAKIDDPSVLAGSNRLYVVFGGTPDATQPNSWVVNFDWLQFLKTAEDAPESIEPVRVEAETYDADNGNGLKKEGGDPPAGNVGGTWDGGQLTYTARDFGGEPLTHVTVNASTRDERVGDNSRLEFYLDEVSETTKVGTVQLPKTGGWTNYVSTTAKLDTAVSGTHTLLVVMRTDAVAGQEFNYVANLQWFEFGGAPQETPEVDLTALTAAIAESEALTVHEERYIAIDFAVFRAALDEAKRVAAATDVTQDAADEAQRVLALAAGQLEYAVVRQLSALIARAEAVDPSAHAPERIVALNEALGVARAVPADAPYEQTASAVEGLAAALDALTEPGPIADLDVSVSASTRVLAGKQYVSVTVTNNEDVPVDAVVTTPYGAKTFTAVAPGKSASVSINSRLGSTPAGEVTAEVTGVVGDETVTVTKSAAYSAAG</sequence>
<dbReference type="SUPFAM" id="SSF49785">
    <property type="entry name" value="Galactose-binding domain-like"/>
    <property type="match status" value="2"/>
</dbReference>
<feature type="domain" description="CBM6" evidence="4">
    <location>
        <begin position="1110"/>
        <end position="1253"/>
    </location>
</feature>
<dbReference type="Gene3D" id="1.20.1050.60">
    <property type="entry name" value="alpha-1,2-mannosidase"/>
    <property type="match status" value="1"/>
</dbReference>
<organism evidence="5 6">
    <name type="scientific">Microbacterium salsuginis</name>
    <dbReference type="NCBI Taxonomy" id="2722803"/>
    <lineage>
        <taxon>Bacteria</taxon>
        <taxon>Bacillati</taxon>
        <taxon>Actinomycetota</taxon>
        <taxon>Actinomycetes</taxon>
        <taxon>Micrococcales</taxon>
        <taxon>Microbacteriaceae</taxon>
        <taxon>Microbacterium</taxon>
    </lineage>
</organism>
<keyword evidence="1 3" id="KW-0732">Signal</keyword>
<dbReference type="EMBL" id="JABACI010000002">
    <property type="protein sequence ID" value="NLP84188.1"/>
    <property type="molecule type" value="Genomic_DNA"/>
</dbReference>
<dbReference type="InterPro" id="IPR014718">
    <property type="entry name" value="GH-type_carb-bd"/>
</dbReference>
<protein>
    <submittedName>
        <fullName evidence="5">Carbohydrate-binding protein</fullName>
    </submittedName>
</protein>
<evidence type="ECO:0000256" key="3">
    <source>
        <dbReference type="SAM" id="SignalP"/>
    </source>
</evidence>
<dbReference type="RefSeq" id="WP_168912645.1">
    <property type="nucleotide sequence ID" value="NZ_JABACI010000002.1"/>
</dbReference>
<dbReference type="Gene3D" id="2.60.120.260">
    <property type="entry name" value="Galactose-binding domain-like"/>
    <property type="match status" value="2"/>
</dbReference>
<dbReference type="SMART" id="SM00606">
    <property type="entry name" value="CBD_IV"/>
    <property type="match status" value="2"/>
</dbReference>
<keyword evidence="6" id="KW-1185">Reference proteome</keyword>
<comment type="caution">
    <text evidence="5">The sequence shown here is derived from an EMBL/GenBank/DDBJ whole genome shotgun (WGS) entry which is preliminary data.</text>
</comment>
<dbReference type="InterPro" id="IPR041371">
    <property type="entry name" value="GH92_N"/>
</dbReference>
<dbReference type="CDD" id="cd04084">
    <property type="entry name" value="CBM6_xylanase-like"/>
    <property type="match status" value="2"/>
</dbReference>
<feature type="chain" id="PRO_5046836173" evidence="3">
    <location>
        <begin position="29"/>
        <end position="1643"/>
    </location>
</feature>
<evidence type="ECO:0000256" key="1">
    <source>
        <dbReference type="ARBA" id="ARBA00022729"/>
    </source>
</evidence>
<proteinExistence type="predicted"/>
<dbReference type="PROSITE" id="PS51175">
    <property type="entry name" value="CBM6"/>
    <property type="match status" value="2"/>
</dbReference>
<dbReference type="InterPro" id="IPR012939">
    <property type="entry name" value="Glyco_hydro_92"/>
</dbReference>